<comment type="caution">
    <text evidence="1">The sequence shown here is derived from an EMBL/GenBank/DDBJ whole genome shotgun (WGS) entry which is preliminary data.</text>
</comment>
<organism evidence="1 2">
    <name type="scientific">Kingdonia uniflora</name>
    <dbReference type="NCBI Taxonomy" id="39325"/>
    <lineage>
        <taxon>Eukaryota</taxon>
        <taxon>Viridiplantae</taxon>
        <taxon>Streptophyta</taxon>
        <taxon>Embryophyta</taxon>
        <taxon>Tracheophyta</taxon>
        <taxon>Spermatophyta</taxon>
        <taxon>Magnoliopsida</taxon>
        <taxon>Ranunculales</taxon>
        <taxon>Circaeasteraceae</taxon>
        <taxon>Kingdonia</taxon>
    </lineage>
</organism>
<dbReference type="EMBL" id="JACGCM010002681">
    <property type="protein sequence ID" value="KAF6136760.1"/>
    <property type="molecule type" value="Genomic_DNA"/>
</dbReference>
<reference evidence="1 2" key="1">
    <citation type="journal article" date="2020" name="IScience">
        <title>Genome Sequencing of the Endangered Kingdonia uniflora (Circaeasteraceae, Ranunculales) Reveals Potential Mechanisms of Evolutionary Specialization.</title>
        <authorList>
            <person name="Sun Y."/>
            <person name="Deng T."/>
            <person name="Zhang A."/>
            <person name="Moore M.J."/>
            <person name="Landis J.B."/>
            <person name="Lin N."/>
            <person name="Zhang H."/>
            <person name="Zhang X."/>
            <person name="Huang J."/>
            <person name="Zhang X."/>
            <person name="Sun H."/>
            <person name="Wang H."/>
        </authorList>
    </citation>
    <scope>NUCLEOTIDE SEQUENCE [LARGE SCALE GENOMIC DNA]</scope>
    <source>
        <strain evidence="1">TB1705</strain>
        <tissue evidence="1">Leaf</tissue>
    </source>
</reference>
<proteinExistence type="predicted"/>
<keyword evidence="2" id="KW-1185">Reference proteome</keyword>
<dbReference type="Proteomes" id="UP000541444">
    <property type="component" value="Unassembled WGS sequence"/>
</dbReference>
<dbReference type="AlphaFoldDB" id="A0A7J7L292"/>
<sequence length="74" mass="8748">DRIFINSSKLQLRSSIDPLQINKYQDVTEDLIKTHQIRITKTYTINVTNGHIIRPIKRDLEIRIQEGYCHLQNS</sequence>
<evidence type="ECO:0000313" key="2">
    <source>
        <dbReference type="Proteomes" id="UP000541444"/>
    </source>
</evidence>
<feature type="non-terminal residue" evidence="1">
    <location>
        <position position="1"/>
    </location>
</feature>
<evidence type="ECO:0000313" key="1">
    <source>
        <dbReference type="EMBL" id="KAF6136760.1"/>
    </source>
</evidence>
<gene>
    <name evidence="1" type="ORF">GIB67_020082</name>
</gene>
<protein>
    <submittedName>
        <fullName evidence="1">Uncharacterized protein</fullName>
    </submittedName>
</protein>
<accession>A0A7J7L292</accession>
<name>A0A7J7L292_9MAGN</name>